<dbReference type="Gene3D" id="3.30.40.10">
    <property type="entry name" value="Zinc/RING finger domain, C3HC4 (zinc finger)"/>
    <property type="match status" value="1"/>
</dbReference>
<protein>
    <recommendedName>
        <fullName evidence="2">Transcription initiation factor IIE subunit alpha N-terminal domain-containing protein</fullName>
    </recommendedName>
</protein>
<comment type="caution">
    <text evidence="3">The sequence shown here is derived from an EMBL/GenBank/DDBJ whole genome shotgun (WGS) entry which is preliminary data.</text>
</comment>
<dbReference type="Proteomes" id="UP000320333">
    <property type="component" value="Unassembled WGS sequence"/>
</dbReference>
<dbReference type="PANTHER" id="PTHR13097:SF7">
    <property type="entry name" value="GENERAL TRANSCRIPTION FACTOR IIE SUBUNIT 1"/>
    <property type="match status" value="1"/>
</dbReference>
<dbReference type="InterPro" id="IPR002853">
    <property type="entry name" value="TFIIE_asu"/>
</dbReference>
<reference evidence="3 4" key="1">
    <citation type="journal article" date="2019" name="Sci. Rep.">
        <title>Comparative genomics of chytrid fungi reveal insights into the obligate biotrophic and pathogenic lifestyle of Synchytrium endobioticum.</title>
        <authorList>
            <person name="van de Vossenberg B.T.L.H."/>
            <person name="Warris S."/>
            <person name="Nguyen H.D.T."/>
            <person name="van Gent-Pelzer M.P.E."/>
            <person name="Joly D.L."/>
            <person name="van de Geest H.C."/>
            <person name="Bonants P.J.M."/>
            <person name="Smith D.S."/>
            <person name="Levesque C.A."/>
            <person name="van der Lee T.A.J."/>
        </authorList>
    </citation>
    <scope>NUCLEOTIDE SEQUENCE [LARGE SCALE GENOMIC DNA]</scope>
    <source>
        <strain evidence="3 4">CBS 675.73</strain>
    </source>
</reference>
<dbReference type="Pfam" id="PF02002">
    <property type="entry name" value="TFIIE_alpha"/>
    <property type="match status" value="1"/>
</dbReference>
<dbReference type="SMART" id="SM00531">
    <property type="entry name" value="TFIIE"/>
    <property type="match status" value="1"/>
</dbReference>
<sequence length="337" mass="38579">MSVEERPVKTVLTELIMTVARNYYQQHFIIILDILALRGAVKEEDMAAALRISPLDTRKMCKKLELDRIIKANSTMIVLNHGKYAKKTTKTYYYIDYKSFLNVIKYKMVMIQELIKKEIDEHNKNLSYFCPKCTSKYDPFQVLRMIRPEDGMFVCEHCQVVLEQEKGTDFENDLSRRFNTERTPILNLLRQTEGRDIPEFVPPSDAEIATTSAAGAAAQAYALPNQVKVELDGDDGNDVLRADQFENGFDEYESKVDDKDALMQEYYQRLQEQVKSAQPAPVPVSSSMSSTALPPQSILGGNFNIFGKREEDFGDTANKKQRSNEEDSDDDEVFEEI</sequence>
<evidence type="ECO:0000313" key="4">
    <source>
        <dbReference type="Proteomes" id="UP000320333"/>
    </source>
</evidence>
<accession>A0A507DQ39</accession>
<keyword evidence="4" id="KW-1185">Reference proteome</keyword>
<evidence type="ECO:0000256" key="1">
    <source>
        <dbReference type="SAM" id="MobiDB-lite"/>
    </source>
</evidence>
<dbReference type="GO" id="GO:0006367">
    <property type="term" value="P:transcription initiation at RNA polymerase II promoter"/>
    <property type="evidence" value="ECO:0007669"/>
    <property type="project" value="InterPro"/>
</dbReference>
<dbReference type="InterPro" id="IPR024550">
    <property type="entry name" value="TFIIEa/SarR/Rpc3_HTH_dom"/>
</dbReference>
<feature type="compositionally biased region" description="Low complexity" evidence="1">
    <location>
        <begin position="277"/>
        <end position="297"/>
    </location>
</feature>
<dbReference type="STRING" id="246404.A0A507DQ39"/>
<dbReference type="AlphaFoldDB" id="A0A507DQ39"/>
<name>A0A507DQ39_9FUNG</name>
<dbReference type="PANTHER" id="PTHR13097">
    <property type="entry name" value="TRANSCRIPTION INITIATION FACTOR IIE, ALPHA SUBUNIT"/>
    <property type="match status" value="1"/>
</dbReference>
<gene>
    <name evidence="3" type="ORF">CcCBS67573_g09679</name>
</gene>
<evidence type="ECO:0000259" key="2">
    <source>
        <dbReference type="SMART" id="SM00531"/>
    </source>
</evidence>
<organism evidence="3 4">
    <name type="scientific">Chytriomyces confervae</name>
    <dbReference type="NCBI Taxonomy" id="246404"/>
    <lineage>
        <taxon>Eukaryota</taxon>
        <taxon>Fungi</taxon>
        <taxon>Fungi incertae sedis</taxon>
        <taxon>Chytridiomycota</taxon>
        <taxon>Chytridiomycota incertae sedis</taxon>
        <taxon>Chytridiomycetes</taxon>
        <taxon>Chytridiales</taxon>
        <taxon>Chytriomycetaceae</taxon>
        <taxon>Chytriomyces</taxon>
    </lineage>
</organism>
<dbReference type="GO" id="GO:0005673">
    <property type="term" value="C:transcription factor TFIIE complex"/>
    <property type="evidence" value="ECO:0007669"/>
    <property type="project" value="TreeGrafter"/>
</dbReference>
<dbReference type="SUPFAM" id="SSF57783">
    <property type="entry name" value="Zinc beta-ribbon"/>
    <property type="match status" value="1"/>
</dbReference>
<dbReference type="EMBL" id="QEAP01000941">
    <property type="protein sequence ID" value="TPX53616.1"/>
    <property type="molecule type" value="Genomic_DNA"/>
</dbReference>
<evidence type="ECO:0000313" key="3">
    <source>
        <dbReference type="EMBL" id="TPX53616.1"/>
    </source>
</evidence>
<dbReference type="OrthoDB" id="361102at2759"/>
<dbReference type="InterPro" id="IPR039997">
    <property type="entry name" value="TFE"/>
</dbReference>
<feature type="domain" description="Transcription initiation factor IIE subunit alpha N-terminal" evidence="2">
    <location>
        <begin position="26"/>
        <end position="176"/>
    </location>
</feature>
<feature type="region of interest" description="Disordered" evidence="1">
    <location>
        <begin position="277"/>
        <end position="337"/>
    </location>
</feature>
<proteinExistence type="predicted"/>
<feature type="compositionally biased region" description="Acidic residues" evidence="1">
    <location>
        <begin position="326"/>
        <end position="337"/>
    </location>
</feature>
<dbReference type="InterPro" id="IPR013083">
    <property type="entry name" value="Znf_RING/FYVE/PHD"/>
</dbReference>